<dbReference type="PANTHER" id="PTHR43806">
    <property type="entry name" value="PEPTIDASE S8"/>
    <property type="match status" value="1"/>
</dbReference>
<dbReference type="InterPro" id="IPR023827">
    <property type="entry name" value="Peptidase_S8_Asp-AS"/>
</dbReference>
<dbReference type="AlphaFoldDB" id="A0A1C4ZA88"/>
<feature type="active site" description="Charge relay system" evidence="5 6">
    <location>
        <position position="183"/>
    </location>
</feature>
<dbReference type="OrthoDB" id="614750at2"/>
<protein>
    <submittedName>
        <fullName evidence="10">Subtilase family protein</fullName>
    </submittedName>
</protein>
<dbReference type="Gene3D" id="3.40.50.200">
    <property type="entry name" value="Peptidase S8/S53 domain"/>
    <property type="match status" value="2"/>
</dbReference>
<dbReference type="CDD" id="cd07474">
    <property type="entry name" value="Peptidases_S8_subtilisin_Vpr-like"/>
    <property type="match status" value="1"/>
</dbReference>
<dbReference type="InterPro" id="IPR000209">
    <property type="entry name" value="Peptidase_S8/S53_dom"/>
</dbReference>
<gene>
    <name evidence="10" type="ORF">GA0070618_4982</name>
</gene>
<evidence type="ECO:0000256" key="6">
    <source>
        <dbReference type="PROSITE-ProRule" id="PRU01240"/>
    </source>
</evidence>
<dbReference type="InterPro" id="IPR023828">
    <property type="entry name" value="Peptidase_S8_Ser-AS"/>
</dbReference>
<reference evidence="11" key="1">
    <citation type="submission" date="2016-06" db="EMBL/GenBank/DDBJ databases">
        <authorList>
            <person name="Varghese N."/>
            <person name="Submissions Spin"/>
        </authorList>
    </citation>
    <scope>NUCLEOTIDE SEQUENCE [LARGE SCALE GENOMIC DNA]</scope>
    <source>
        <strain evidence="11">DSM 43816</strain>
    </source>
</reference>
<accession>A0A1C4ZA88</accession>
<evidence type="ECO:0000313" key="10">
    <source>
        <dbReference type="EMBL" id="SCF29912.1"/>
    </source>
</evidence>
<feature type="domain" description="Peptidase S8/S53" evidence="9">
    <location>
        <begin position="174"/>
        <end position="643"/>
    </location>
</feature>
<evidence type="ECO:0000256" key="5">
    <source>
        <dbReference type="PIRSR" id="PIRSR615500-1"/>
    </source>
</evidence>
<dbReference type="InterPro" id="IPR050131">
    <property type="entry name" value="Peptidase_S8_subtilisin-like"/>
</dbReference>
<feature type="active site" description="Charge relay system" evidence="5 6">
    <location>
        <position position="604"/>
    </location>
</feature>
<keyword evidence="4 6" id="KW-0720">Serine protease</keyword>
<dbReference type="InterPro" id="IPR034213">
    <property type="entry name" value="S8_Vpr-like"/>
</dbReference>
<feature type="active site" description="Charge relay system" evidence="5 6">
    <location>
        <position position="254"/>
    </location>
</feature>
<dbReference type="GO" id="GO:0006508">
    <property type="term" value="P:proteolysis"/>
    <property type="evidence" value="ECO:0007669"/>
    <property type="project" value="UniProtKB-KW"/>
</dbReference>
<dbReference type="EMBL" id="LT607413">
    <property type="protein sequence ID" value="SCF29912.1"/>
    <property type="molecule type" value="Genomic_DNA"/>
</dbReference>
<dbReference type="InterPro" id="IPR015500">
    <property type="entry name" value="Peptidase_S8_subtilisin-rel"/>
</dbReference>
<organism evidence="10 11">
    <name type="scientific">Micromonospora echinospora</name>
    <name type="common">Micromonospora purpurea</name>
    <dbReference type="NCBI Taxonomy" id="1877"/>
    <lineage>
        <taxon>Bacteria</taxon>
        <taxon>Bacillati</taxon>
        <taxon>Actinomycetota</taxon>
        <taxon>Actinomycetes</taxon>
        <taxon>Micromonosporales</taxon>
        <taxon>Micromonosporaceae</taxon>
        <taxon>Micromonospora</taxon>
    </lineage>
</organism>
<evidence type="ECO:0000256" key="4">
    <source>
        <dbReference type="ARBA" id="ARBA00022825"/>
    </source>
</evidence>
<evidence type="ECO:0000256" key="8">
    <source>
        <dbReference type="SAM" id="SignalP"/>
    </source>
</evidence>
<keyword evidence="3 6" id="KW-0378">Hydrolase</keyword>
<feature type="chain" id="PRO_5039144598" evidence="8">
    <location>
        <begin position="22"/>
        <end position="1096"/>
    </location>
</feature>
<dbReference type="SUPFAM" id="SSF52743">
    <property type="entry name" value="Subtilisin-like"/>
    <property type="match status" value="1"/>
</dbReference>
<name>A0A1C4ZA88_MICEC</name>
<keyword evidence="8" id="KW-0732">Signal</keyword>
<keyword evidence="2 6" id="KW-0645">Protease</keyword>
<dbReference type="Pfam" id="PF00082">
    <property type="entry name" value="Peptidase_S8"/>
    <property type="match status" value="1"/>
</dbReference>
<dbReference type="PRINTS" id="PR00723">
    <property type="entry name" value="SUBTILISIN"/>
</dbReference>
<evidence type="ECO:0000256" key="2">
    <source>
        <dbReference type="ARBA" id="ARBA00022670"/>
    </source>
</evidence>
<evidence type="ECO:0000313" key="11">
    <source>
        <dbReference type="Proteomes" id="UP000198253"/>
    </source>
</evidence>
<comment type="similarity">
    <text evidence="1 6 7">Belongs to the peptidase S8 family.</text>
</comment>
<evidence type="ECO:0000256" key="1">
    <source>
        <dbReference type="ARBA" id="ARBA00011073"/>
    </source>
</evidence>
<feature type="signal peptide" evidence="8">
    <location>
        <begin position="1"/>
        <end position="21"/>
    </location>
</feature>
<dbReference type="RefSeq" id="WP_088983759.1">
    <property type="nucleotide sequence ID" value="NZ_LT607413.1"/>
</dbReference>
<dbReference type="PROSITE" id="PS00136">
    <property type="entry name" value="SUBTILASE_ASP"/>
    <property type="match status" value="1"/>
</dbReference>
<evidence type="ECO:0000256" key="3">
    <source>
        <dbReference type="ARBA" id="ARBA00022801"/>
    </source>
</evidence>
<evidence type="ECO:0000256" key="7">
    <source>
        <dbReference type="RuleBase" id="RU003355"/>
    </source>
</evidence>
<dbReference type="Proteomes" id="UP000198253">
    <property type="component" value="Chromosome I"/>
</dbReference>
<dbReference type="PANTHER" id="PTHR43806:SF11">
    <property type="entry name" value="CEREVISIN-RELATED"/>
    <property type="match status" value="1"/>
</dbReference>
<keyword evidence="11" id="KW-1185">Reference proteome</keyword>
<dbReference type="InterPro" id="IPR036852">
    <property type="entry name" value="Peptidase_S8/S53_dom_sf"/>
</dbReference>
<evidence type="ECO:0000259" key="9">
    <source>
        <dbReference type="Pfam" id="PF00082"/>
    </source>
</evidence>
<dbReference type="PROSITE" id="PS00138">
    <property type="entry name" value="SUBTILASE_SER"/>
    <property type="match status" value="1"/>
</dbReference>
<sequence>MRSTIRSTVLAAAVLAVTVVAAPGAVAWPNGSSAPTAAGLPVEVTDLGALAPKLAPALLDASGPQTVFVELAEQSATDLSATGADRAAVQSARRDVERTARELVGRMAGARLFSVTSNAVSGLIVSADAAQLRELAGRPDIVSVRRIVEHVKSSTNSVQFTNALNAWRHTGRTGKGVRIGIIDDGIDYTHAAFGGPGTKEAYRSIDHEVVDPRYFPSAKVVGGTDLVGDDYDASGAIGSPVPVPDPNPISCGHHGTHGASIIGSMGVNADGTTFTGDYAKLTPQQVEAMRVAPGMAPEATLYAIKVFGCHGLTSALTPKAMDWALDPNGDGDLGDRLDVLNLALSSNYNAVDDPVSLFVRKLAEHDVLSVFSAGNGNDLYDVAASPGSVAPEALTVASSRDGYVLRDVAQVHAPVPGVSAGQFSLAFTGWDTLDVRRPVVVLPAPNTTGCSVYGAAEKELVKDRIVWIEMDDQATLEGRECGSAARANNAQAGGAAGLVLSSTQDHFASRITGNSMLPMFQFTATETRRLRPTAAAGTLEISLRGVDKASLPTQDPLLVDTASSFTSRGVRAPTVKPDISAPGDTIAAAWAGSGYDRAVYSGTSMSTPHATGITALIRQAHPDWTYEEVKAAAMNTAGHDLRNEAGLRYAPQRVGAGRIDAAAALTTNVLAYVQDDPGAVSVTFGVVAASRPTRLTKTVKVVNKGTTPVVFTARYEGITVTPGVRYTVDRDTVRLAPRDTAQVRVTLHIDDVAALRKTMDPTMEAVQGGLARQFVADAAGRLLLTPVRGATVGLRVPVAASPKPAAAVTVPPVLRMGDRSQGTLRIAGRGLHQGSGAAAYRSLISVLELHARSPQLPSCGGPIVAGCTVNDTARGGDLRFVGAASTAPAARAKGRPEEAMLGIGLATWGDWANLGSNTVPVVRFDTTGDGRADFESTVVKAPRSDVLLVSTADLNRPQPNVVDVQPVNGRFGDTDTNIFDTNVVLLPVKLAALGVDPAGPAHRIGYEVAVRGFYRAPGDAVVDRVGGLTFDPIRPGTWVVGGTEPALTYLARPGTALSVGRDPEQVTNDLLVLHHHNTVGARAAVVTVEARAPRGS</sequence>
<proteinExistence type="inferred from homology"/>
<dbReference type="InParanoid" id="A0A1C4ZA88"/>
<dbReference type="PROSITE" id="PS51892">
    <property type="entry name" value="SUBTILASE"/>
    <property type="match status" value="1"/>
</dbReference>
<dbReference type="GO" id="GO:0004252">
    <property type="term" value="F:serine-type endopeptidase activity"/>
    <property type="evidence" value="ECO:0007669"/>
    <property type="project" value="UniProtKB-UniRule"/>
</dbReference>